<dbReference type="PANTHER" id="PTHR44329">
    <property type="entry name" value="SERINE/THREONINE-PROTEIN KINASE TNNI3K-RELATED"/>
    <property type="match status" value="1"/>
</dbReference>
<organism evidence="3 4">
    <name type="scientific">Tetradesmus obliquus</name>
    <name type="common">Green alga</name>
    <name type="synonym">Acutodesmus obliquus</name>
    <dbReference type="NCBI Taxonomy" id="3088"/>
    <lineage>
        <taxon>Eukaryota</taxon>
        <taxon>Viridiplantae</taxon>
        <taxon>Chlorophyta</taxon>
        <taxon>core chlorophytes</taxon>
        <taxon>Chlorophyceae</taxon>
        <taxon>CS clade</taxon>
        <taxon>Sphaeropleales</taxon>
        <taxon>Scenedesmaceae</taxon>
        <taxon>Tetradesmus</taxon>
    </lineage>
</organism>
<protein>
    <recommendedName>
        <fullName evidence="2">Protein kinase domain-containing protein</fullName>
    </recommendedName>
</protein>
<evidence type="ECO:0000313" key="4">
    <source>
        <dbReference type="Proteomes" id="UP000256970"/>
    </source>
</evidence>
<feature type="non-terminal residue" evidence="3">
    <location>
        <position position="547"/>
    </location>
</feature>
<keyword evidence="4" id="KW-1185">Reference proteome</keyword>
<feature type="domain" description="Protein kinase" evidence="2">
    <location>
        <begin position="231"/>
        <end position="547"/>
    </location>
</feature>
<dbReference type="AlphaFoldDB" id="A0A383VWQ8"/>
<feature type="region of interest" description="Disordered" evidence="1">
    <location>
        <begin position="171"/>
        <end position="200"/>
    </location>
</feature>
<dbReference type="Proteomes" id="UP000256970">
    <property type="component" value="Unassembled WGS sequence"/>
</dbReference>
<dbReference type="STRING" id="3088.A0A383VWQ8"/>
<accession>A0A383VWQ8</accession>
<dbReference type="Gene3D" id="1.10.510.10">
    <property type="entry name" value="Transferase(Phosphotransferase) domain 1"/>
    <property type="match status" value="1"/>
</dbReference>
<feature type="compositionally biased region" description="Low complexity" evidence="1">
    <location>
        <begin position="171"/>
        <end position="180"/>
    </location>
</feature>
<evidence type="ECO:0000313" key="3">
    <source>
        <dbReference type="EMBL" id="SZX69651.1"/>
    </source>
</evidence>
<dbReference type="PROSITE" id="PS50011">
    <property type="entry name" value="PROTEIN_KINASE_DOM"/>
    <property type="match status" value="1"/>
</dbReference>
<sequence length="547" mass="55242">MWFDVYAVTDASDLAAAGAEVVTKGPAPIAVQHAAAGDTLYFVTVKLHAGPRSSISSNASCSSNASSMWTSPATSQQLSGVSLNPGINNSSLSPAGGQRLSLSTCLYPQFDTGGLEDVAASEGFSDVQGSGSSGDSGRPQNHGGLVVISSVGPDGSAAAAAAAAGSFEIPSSSSNSSSSSVASPGDPQNPNSMNQLVTQASSSSSSSLDSSFSGGLSSVCAGLVCRRIAGLALGGQIAAGSYGRVYRGDYFGSKVAVKVLDGHAVLRRDETTGFCLEALLSEQLKHPNIVRTLAWAVVTGEGKLPARQQVWGETLDPDKPSVDTIAAAVAGANRRGSNGAAAAGANGAAKPRGNNPYDNLMQLGTPGTPAATAAPGVTNGVSNGVAAGGHADGMDDDEGPRDEDVTAGQTWMVLEYCDKGCLQDAVERGWLRQSRSCVSGPVNLLAVLATAAEVAGGMALLHSNGIIHGDLSAFNVMLSSADPAAAIGQRGFVAKVADFGLSRMLTHGSKVVTKTYGTITHMPPETLEHGVAGKAADVYSFGVLLWQ</sequence>
<name>A0A383VWQ8_TETOB</name>
<feature type="compositionally biased region" description="Polar residues" evidence="1">
    <location>
        <begin position="186"/>
        <end position="200"/>
    </location>
</feature>
<gene>
    <name evidence="3" type="ORF">BQ4739_LOCUS9943</name>
</gene>
<dbReference type="InterPro" id="IPR011009">
    <property type="entry name" value="Kinase-like_dom_sf"/>
</dbReference>
<dbReference type="InterPro" id="IPR001245">
    <property type="entry name" value="Ser-Thr/Tyr_kinase_cat_dom"/>
</dbReference>
<dbReference type="InterPro" id="IPR051681">
    <property type="entry name" value="Ser/Thr_Kinases-Pseudokinases"/>
</dbReference>
<dbReference type="PANTHER" id="PTHR44329:SF214">
    <property type="entry name" value="PROTEIN KINASE DOMAIN-CONTAINING PROTEIN"/>
    <property type="match status" value="1"/>
</dbReference>
<dbReference type="GO" id="GO:0004674">
    <property type="term" value="F:protein serine/threonine kinase activity"/>
    <property type="evidence" value="ECO:0007669"/>
    <property type="project" value="TreeGrafter"/>
</dbReference>
<feature type="region of interest" description="Disordered" evidence="1">
    <location>
        <begin position="124"/>
        <end position="149"/>
    </location>
</feature>
<reference evidence="3 4" key="1">
    <citation type="submission" date="2016-10" db="EMBL/GenBank/DDBJ databases">
        <authorList>
            <person name="Cai Z."/>
        </authorList>
    </citation>
    <scope>NUCLEOTIDE SEQUENCE [LARGE SCALE GENOMIC DNA]</scope>
</reference>
<evidence type="ECO:0000259" key="2">
    <source>
        <dbReference type="PROSITE" id="PS50011"/>
    </source>
</evidence>
<dbReference type="GO" id="GO:0005524">
    <property type="term" value="F:ATP binding"/>
    <property type="evidence" value="ECO:0007669"/>
    <property type="project" value="InterPro"/>
</dbReference>
<proteinExistence type="predicted"/>
<dbReference type="Pfam" id="PF07714">
    <property type="entry name" value="PK_Tyr_Ser-Thr"/>
    <property type="match status" value="2"/>
</dbReference>
<evidence type="ECO:0000256" key="1">
    <source>
        <dbReference type="SAM" id="MobiDB-lite"/>
    </source>
</evidence>
<dbReference type="InterPro" id="IPR000719">
    <property type="entry name" value="Prot_kinase_dom"/>
</dbReference>
<dbReference type="SUPFAM" id="SSF56112">
    <property type="entry name" value="Protein kinase-like (PK-like)"/>
    <property type="match status" value="1"/>
</dbReference>
<feature type="compositionally biased region" description="Low complexity" evidence="1">
    <location>
        <begin position="124"/>
        <end position="137"/>
    </location>
</feature>
<dbReference type="EMBL" id="FNXT01000942">
    <property type="protein sequence ID" value="SZX69651.1"/>
    <property type="molecule type" value="Genomic_DNA"/>
</dbReference>
<dbReference type="Gene3D" id="3.30.200.20">
    <property type="entry name" value="Phosphorylase Kinase, domain 1"/>
    <property type="match status" value="1"/>
</dbReference>